<gene>
    <name evidence="2" type="ORF">FHK82_03605</name>
</gene>
<accession>A0A558DCU5</accession>
<keyword evidence="1" id="KW-0812">Transmembrane</keyword>
<feature type="transmembrane region" description="Helical" evidence="1">
    <location>
        <begin position="20"/>
        <end position="40"/>
    </location>
</feature>
<protein>
    <submittedName>
        <fullName evidence="2">Uncharacterized protein</fullName>
    </submittedName>
</protein>
<keyword evidence="1" id="KW-0472">Membrane</keyword>
<proteinExistence type="predicted"/>
<evidence type="ECO:0000256" key="1">
    <source>
        <dbReference type="SAM" id="Phobius"/>
    </source>
</evidence>
<dbReference type="EMBL" id="VMRY01000008">
    <property type="protein sequence ID" value="TVT58862.1"/>
    <property type="molecule type" value="Genomic_DNA"/>
</dbReference>
<organism evidence="2 3">
    <name type="scientific">Sedimenticola thiotaurini</name>
    <dbReference type="NCBI Taxonomy" id="1543721"/>
    <lineage>
        <taxon>Bacteria</taxon>
        <taxon>Pseudomonadati</taxon>
        <taxon>Pseudomonadota</taxon>
        <taxon>Gammaproteobacteria</taxon>
        <taxon>Chromatiales</taxon>
        <taxon>Sedimenticolaceae</taxon>
        <taxon>Sedimenticola</taxon>
    </lineage>
</organism>
<comment type="caution">
    <text evidence="2">The sequence shown here is derived from an EMBL/GenBank/DDBJ whole genome shotgun (WGS) entry which is preliminary data.</text>
</comment>
<name>A0A558DCU5_9GAMM</name>
<sequence length="417" mass="46381">MVENKKDESETQEDAPPSLGLFGYSLPKTILLVILAGFVYEASQYGKGRLDQLARWIDGEESTLPIETPSIEEPTIPGVRVVKSDTVEIGSFQFSIQKEWLAVESVDLNYAYNIDPRYAGLLNTSLNGARDKSPFLLSTPKLYTVTLPSEAGHIFSLHQRVFFKASNEAKDVIAALNAMTEQQRKNISFVTGPGTLSPDQNAIVSGDIDKEMVSPDDVFETVFTNQLLQLSQIQKNDSPVSVKRTRITQSGSYKIAEVDYAYTLGQQHRLSAVLYWHYEEGTPWGDLGIFLVQLNEKSAAKNKRALKKTFSSLHLQAGDQKIWNDLSYDASTDTETMSFVHIDIDTQRLRSFGLNIKQVEEIVASSLPIARNDIGHIVVAAKNGHQVDLRDVAITQPLTNSGEQIQNFDSILLTVRP</sequence>
<dbReference type="AlphaFoldDB" id="A0A558DCU5"/>
<evidence type="ECO:0000313" key="3">
    <source>
        <dbReference type="Proteomes" id="UP000317355"/>
    </source>
</evidence>
<dbReference type="Proteomes" id="UP000317355">
    <property type="component" value="Unassembled WGS sequence"/>
</dbReference>
<keyword evidence="1" id="KW-1133">Transmembrane helix</keyword>
<reference evidence="2 3" key="1">
    <citation type="submission" date="2019-07" db="EMBL/GenBank/DDBJ databases">
        <title>The pathways for chlorine oxyanion respiration interact through the shared metabolite chlorate.</title>
        <authorList>
            <person name="Barnum T.P."/>
            <person name="Cheng Y."/>
            <person name="Hill K.A."/>
            <person name="Lucas L.N."/>
            <person name="Carlson H.K."/>
            <person name="Coates J.D."/>
        </authorList>
    </citation>
    <scope>NUCLEOTIDE SEQUENCE [LARGE SCALE GENOMIC DNA]</scope>
    <source>
        <strain evidence="2">BK-3</strain>
    </source>
</reference>
<evidence type="ECO:0000313" key="2">
    <source>
        <dbReference type="EMBL" id="TVT58862.1"/>
    </source>
</evidence>